<dbReference type="OrthoDB" id="9803871at2"/>
<organism evidence="2 3">
    <name type="scientific">Deinococcus yavapaiensis KR-236</name>
    <dbReference type="NCBI Taxonomy" id="694435"/>
    <lineage>
        <taxon>Bacteria</taxon>
        <taxon>Thermotogati</taxon>
        <taxon>Deinococcota</taxon>
        <taxon>Deinococci</taxon>
        <taxon>Deinococcales</taxon>
        <taxon>Deinococcaceae</taxon>
        <taxon>Deinococcus</taxon>
    </lineage>
</organism>
<dbReference type="AlphaFoldDB" id="A0A318SIH3"/>
<keyword evidence="2" id="KW-0418">Kinase</keyword>
<name>A0A318SIH3_9DEIO</name>
<evidence type="ECO:0000313" key="3">
    <source>
        <dbReference type="Proteomes" id="UP000248326"/>
    </source>
</evidence>
<accession>A0A318SIH3</accession>
<feature type="domain" description="Aminoglycoside phosphotransferase" evidence="1">
    <location>
        <begin position="73"/>
        <end position="270"/>
    </location>
</feature>
<dbReference type="InterPro" id="IPR002575">
    <property type="entry name" value="Aminoglycoside_PTrfase"/>
</dbReference>
<keyword evidence="3" id="KW-1185">Reference proteome</keyword>
<dbReference type="InterPro" id="IPR011009">
    <property type="entry name" value="Kinase-like_dom_sf"/>
</dbReference>
<dbReference type="RefSeq" id="WP_110888078.1">
    <property type="nucleotide sequence ID" value="NZ_QJSX01000015.1"/>
</dbReference>
<dbReference type="SUPFAM" id="SSF56112">
    <property type="entry name" value="Protein kinase-like (PK-like)"/>
    <property type="match status" value="1"/>
</dbReference>
<dbReference type="Gene3D" id="3.90.1200.10">
    <property type="match status" value="1"/>
</dbReference>
<dbReference type="Pfam" id="PF01636">
    <property type="entry name" value="APH"/>
    <property type="match status" value="1"/>
</dbReference>
<comment type="caution">
    <text evidence="2">The sequence shown here is derived from an EMBL/GenBank/DDBJ whole genome shotgun (WGS) entry which is preliminary data.</text>
</comment>
<evidence type="ECO:0000259" key="1">
    <source>
        <dbReference type="Pfam" id="PF01636"/>
    </source>
</evidence>
<evidence type="ECO:0000313" key="2">
    <source>
        <dbReference type="EMBL" id="PYE51172.1"/>
    </source>
</evidence>
<proteinExistence type="predicted"/>
<keyword evidence="2" id="KW-0808">Transferase</keyword>
<dbReference type="Proteomes" id="UP000248326">
    <property type="component" value="Unassembled WGS sequence"/>
</dbReference>
<reference evidence="2 3" key="1">
    <citation type="submission" date="2018-06" db="EMBL/GenBank/DDBJ databases">
        <title>Genomic Encyclopedia of Type Strains, Phase IV (KMG-IV): sequencing the most valuable type-strain genomes for metagenomic binning, comparative biology and taxonomic classification.</title>
        <authorList>
            <person name="Goeker M."/>
        </authorList>
    </citation>
    <scope>NUCLEOTIDE SEQUENCE [LARGE SCALE GENOMIC DNA]</scope>
    <source>
        <strain evidence="2 3">DSM 18048</strain>
    </source>
</reference>
<protein>
    <submittedName>
        <fullName evidence="2">Aminoglycoside phosphotransferase (APT) family kinase protein</fullName>
    </submittedName>
</protein>
<sequence>MPPNSEDADEARPLLEATVRRFVSPHADIVRHETRRRPVQASTSDVVHHELLVRTNAHEPPRTVGLVTKRAPLAERRVLRLLGEVVPDLVPFSHTFDLSTNDVAWTCMEDLGSVTRPNSLAPIDLAVFDSEARGLARIHAAFLDRTNDLDWLPTIDRAYFERCIHEWFWRPAWERALSNDDFRAEFASAIPVVEHAAATIVDEMAALNAEEGARTLTHTDLHPSNELLRDGEVHFIDWGAAHVGTLYLDIPHLFHTPELAARYRGALERRDVLVSPSDFEERYRVAARYTALRYMWWTLDEWLSDRSASVWVRHYLDRLTS</sequence>
<gene>
    <name evidence="2" type="ORF">DES52_115104</name>
</gene>
<dbReference type="GO" id="GO:0016301">
    <property type="term" value="F:kinase activity"/>
    <property type="evidence" value="ECO:0007669"/>
    <property type="project" value="UniProtKB-KW"/>
</dbReference>
<dbReference type="EMBL" id="QJSX01000015">
    <property type="protein sequence ID" value="PYE51172.1"/>
    <property type="molecule type" value="Genomic_DNA"/>
</dbReference>